<dbReference type="InterPro" id="IPR013103">
    <property type="entry name" value="RVT_2"/>
</dbReference>
<dbReference type="InterPro" id="IPR043502">
    <property type="entry name" value="DNA/RNA_pol_sf"/>
</dbReference>
<evidence type="ECO:0000313" key="4">
    <source>
        <dbReference type="Proteomes" id="UP001151760"/>
    </source>
</evidence>
<feature type="region of interest" description="Disordered" evidence="1">
    <location>
        <begin position="374"/>
        <end position="405"/>
    </location>
</feature>
<dbReference type="SUPFAM" id="SSF56672">
    <property type="entry name" value="DNA/RNA polymerases"/>
    <property type="match status" value="1"/>
</dbReference>
<dbReference type="CDD" id="cd09272">
    <property type="entry name" value="RNase_HI_RT_Ty1"/>
    <property type="match status" value="1"/>
</dbReference>
<dbReference type="PROSITE" id="PS50994">
    <property type="entry name" value="INTEGRASE"/>
    <property type="match status" value="1"/>
</dbReference>
<name>A0ABQ5G3D0_9ASTR</name>
<dbReference type="InterPro" id="IPR036397">
    <property type="entry name" value="RNaseH_sf"/>
</dbReference>
<keyword evidence="4" id="KW-1185">Reference proteome</keyword>
<gene>
    <name evidence="3" type="ORF">Tco_1029286</name>
</gene>
<dbReference type="InterPro" id="IPR001584">
    <property type="entry name" value="Integrase_cat-core"/>
</dbReference>
<dbReference type="Proteomes" id="UP001151760">
    <property type="component" value="Unassembled WGS sequence"/>
</dbReference>
<feature type="compositionally biased region" description="Polar residues" evidence="1">
    <location>
        <begin position="318"/>
        <end position="345"/>
    </location>
</feature>
<dbReference type="PANTHER" id="PTHR11439">
    <property type="entry name" value="GAG-POL-RELATED RETROTRANSPOSON"/>
    <property type="match status" value="1"/>
</dbReference>
<dbReference type="InterPro" id="IPR057670">
    <property type="entry name" value="SH3_retrovirus"/>
</dbReference>
<dbReference type="Pfam" id="PF25597">
    <property type="entry name" value="SH3_retrovirus"/>
    <property type="match status" value="1"/>
</dbReference>
<feature type="domain" description="Integrase catalytic" evidence="2">
    <location>
        <begin position="164"/>
        <end position="260"/>
    </location>
</feature>
<evidence type="ECO:0000259" key="2">
    <source>
        <dbReference type="PROSITE" id="PS50994"/>
    </source>
</evidence>
<sequence length="912" mass="103106">MAVPVSTREPKNNVNQSVATFSKKTVATDSTVKKSRNITRKLYEQERSSLEMIKCHTILGYRICSGTITIKRVYYVEGLNHNLFLVGQFCDADLEVAFWKSTCYIRDLKGNDLLTAGESKRKSFTLRIPSSKDGYNIYTWTNVVHPSWIESINGKKGLHAQVTIVRTDKGTEFLNKTLHAYFAKEGIRHETSSTRTPEQNGVVERWNRTLVEAAQTMLSVAKVPLFFWAEAIATACFTQNRSLVIPRHEKTPYHIINARKPRVKFFHIFGSLCYIVKDGENLDKMKENGDACIFVGYSTQSKAYRMASDHVSSDPGPQCSTMVLEQDSLSPGPQSQENVPQVAETVTTSNELELLYSPMFSELLNGNSPVVSKSSAVHAADNPDKRQQHNTTHTSTTTDVADPPPLNIHSTHQTPTQVPTVTAPENIIQAETNTENAQFDDDEFINIFSTPVQEQGETSSRHVDSSNMHTFYQHHPSAQRWTKDHPLEQVIGNPSQSVRTRRQLETDGEMCMFALTVSRTEPKNIKEAMADSAWIESMQEELHQFDRLDVWELVDRPLCKNVINLKWLWKNKRDEENTVIRNKSRLVAKGYAQKEGIDFEESFALVARLEVVRLFIAKDCLQERGSSDPPIPSLIFINQAKYAQEILKKHGMTSCDSIGTPMATKHLDADLSGTPVDQMKYHSMVGALMYLTTSRPDIVHATCYCARYQAKPTEKHLTAVKRIFRYLKDSINMGLWYPKDTGFELTAFSDSDHAGCLDSRKSTSGGIQFLGGDKLVSWSSKKQDCTSMSSAEAEYVSLSACCAQVLWLRTQLTDYGFHFDKIPMYCDSKAAIAISCNPVQHSRTKHIDVRYHFIKEQVEKGIVELFFVGTEYQLADLFTKALSEDRFKYLVRRLGMRCLTPDELEVLAIESA</sequence>
<organism evidence="3 4">
    <name type="scientific">Tanacetum coccineum</name>
    <dbReference type="NCBI Taxonomy" id="301880"/>
    <lineage>
        <taxon>Eukaryota</taxon>
        <taxon>Viridiplantae</taxon>
        <taxon>Streptophyta</taxon>
        <taxon>Embryophyta</taxon>
        <taxon>Tracheophyta</taxon>
        <taxon>Spermatophyta</taxon>
        <taxon>Magnoliopsida</taxon>
        <taxon>eudicotyledons</taxon>
        <taxon>Gunneridae</taxon>
        <taxon>Pentapetalae</taxon>
        <taxon>asterids</taxon>
        <taxon>campanulids</taxon>
        <taxon>Asterales</taxon>
        <taxon>Asteraceae</taxon>
        <taxon>Asteroideae</taxon>
        <taxon>Anthemideae</taxon>
        <taxon>Anthemidinae</taxon>
        <taxon>Tanacetum</taxon>
    </lineage>
</organism>
<evidence type="ECO:0000313" key="3">
    <source>
        <dbReference type="EMBL" id="GJT70000.1"/>
    </source>
</evidence>
<dbReference type="Pfam" id="PF07727">
    <property type="entry name" value="RVT_2"/>
    <property type="match status" value="1"/>
</dbReference>
<protein>
    <submittedName>
        <fullName evidence="3">Retrovirus-related pol polyprotein from transposon TNT 1-94</fullName>
    </submittedName>
</protein>
<dbReference type="InterPro" id="IPR012337">
    <property type="entry name" value="RNaseH-like_sf"/>
</dbReference>
<feature type="region of interest" description="Disordered" evidence="1">
    <location>
        <begin position="308"/>
        <end position="345"/>
    </location>
</feature>
<evidence type="ECO:0000256" key="1">
    <source>
        <dbReference type="SAM" id="MobiDB-lite"/>
    </source>
</evidence>
<comment type="caution">
    <text evidence="3">The sequence shown here is derived from an EMBL/GenBank/DDBJ whole genome shotgun (WGS) entry which is preliminary data.</text>
</comment>
<dbReference type="PANTHER" id="PTHR11439:SF495">
    <property type="entry name" value="REVERSE TRANSCRIPTASE, RNA-DEPENDENT DNA POLYMERASE-RELATED"/>
    <property type="match status" value="1"/>
</dbReference>
<dbReference type="Gene3D" id="3.30.420.10">
    <property type="entry name" value="Ribonuclease H-like superfamily/Ribonuclease H"/>
    <property type="match status" value="1"/>
</dbReference>
<dbReference type="SUPFAM" id="SSF53098">
    <property type="entry name" value="Ribonuclease H-like"/>
    <property type="match status" value="1"/>
</dbReference>
<proteinExistence type="predicted"/>
<reference evidence="3" key="2">
    <citation type="submission" date="2022-01" db="EMBL/GenBank/DDBJ databases">
        <authorList>
            <person name="Yamashiro T."/>
            <person name="Shiraishi A."/>
            <person name="Satake H."/>
            <person name="Nakayama K."/>
        </authorList>
    </citation>
    <scope>NUCLEOTIDE SEQUENCE</scope>
</reference>
<accession>A0ABQ5G3D0</accession>
<reference evidence="3" key="1">
    <citation type="journal article" date="2022" name="Int. J. Mol. Sci.">
        <title>Draft Genome of Tanacetum Coccineum: Genomic Comparison of Closely Related Tanacetum-Family Plants.</title>
        <authorList>
            <person name="Yamashiro T."/>
            <person name="Shiraishi A."/>
            <person name="Nakayama K."/>
            <person name="Satake H."/>
        </authorList>
    </citation>
    <scope>NUCLEOTIDE SEQUENCE</scope>
</reference>
<dbReference type="EMBL" id="BQNB010018038">
    <property type="protein sequence ID" value="GJT70000.1"/>
    <property type="molecule type" value="Genomic_DNA"/>
</dbReference>